<dbReference type="Proteomes" id="UP000011666">
    <property type="component" value="Unassembled WGS sequence"/>
</dbReference>
<organism evidence="2 3">
    <name type="scientific">Gordonia soli NBRC 108243</name>
    <dbReference type="NCBI Taxonomy" id="1223545"/>
    <lineage>
        <taxon>Bacteria</taxon>
        <taxon>Bacillati</taxon>
        <taxon>Actinomycetota</taxon>
        <taxon>Actinomycetes</taxon>
        <taxon>Mycobacteriales</taxon>
        <taxon>Gordoniaceae</taxon>
        <taxon>Gordonia</taxon>
    </lineage>
</organism>
<dbReference type="EMBL" id="BANX01000041">
    <property type="protein sequence ID" value="GAC70785.1"/>
    <property type="molecule type" value="Genomic_DNA"/>
</dbReference>
<accession>M0QQ20</accession>
<gene>
    <name evidence="2" type="ORF">GS4_41_00310</name>
</gene>
<evidence type="ECO:0000313" key="3">
    <source>
        <dbReference type="Proteomes" id="UP000011666"/>
    </source>
</evidence>
<evidence type="ECO:0000313" key="2">
    <source>
        <dbReference type="EMBL" id="GAC70785.1"/>
    </source>
</evidence>
<name>M0QQ20_9ACTN</name>
<dbReference type="AlphaFoldDB" id="M0QQ20"/>
<protein>
    <submittedName>
        <fullName evidence="2">Uncharacterized protein</fullName>
    </submittedName>
</protein>
<comment type="caution">
    <text evidence="2">The sequence shown here is derived from an EMBL/GenBank/DDBJ whole genome shotgun (WGS) entry which is preliminary data.</text>
</comment>
<feature type="region of interest" description="Disordered" evidence="1">
    <location>
        <begin position="70"/>
        <end position="90"/>
    </location>
</feature>
<reference evidence="2 3" key="1">
    <citation type="submission" date="2013-01" db="EMBL/GenBank/DDBJ databases">
        <title>Whole genome shotgun sequence of Gordonia soli NBRC 108243.</title>
        <authorList>
            <person name="Isaki-Nakamura S."/>
            <person name="Hosoyama A."/>
            <person name="Tsuchikane K."/>
            <person name="Ando Y."/>
            <person name="Baba S."/>
            <person name="Ohji S."/>
            <person name="Hamada M."/>
            <person name="Tamura T."/>
            <person name="Yamazoe A."/>
            <person name="Yamazaki S."/>
            <person name="Fujita N."/>
        </authorList>
    </citation>
    <scope>NUCLEOTIDE SEQUENCE [LARGE SCALE GENOMIC DNA]</scope>
    <source>
        <strain evidence="2 3">NBRC 108243</strain>
    </source>
</reference>
<evidence type="ECO:0000256" key="1">
    <source>
        <dbReference type="SAM" id="MobiDB-lite"/>
    </source>
</evidence>
<keyword evidence="3" id="KW-1185">Reference proteome</keyword>
<sequence length="90" mass="9404">MAGTPFRLPELRGGSWSRVTCLVADRALSDVAVVEAVFGAAAPEPFDEPDPLEPDELVGADEVLPFDVEDERAEALSPASVSGEPLLPGS</sequence>
<proteinExistence type="predicted"/>